<feature type="active site" description="Schiff-base intermediate with substrate" evidence="3">
    <location>
        <position position="166"/>
    </location>
</feature>
<keyword evidence="1 2" id="KW-0456">Lyase</keyword>
<dbReference type="Pfam" id="PF00701">
    <property type="entry name" value="DHDPS"/>
    <property type="match status" value="1"/>
</dbReference>
<dbReference type="Gene3D" id="3.20.20.70">
    <property type="entry name" value="Aldolase class I"/>
    <property type="match status" value="1"/>
</dbReference>
<dbReference type="KEGG" id="mey:TM49_07675"/>
<dbReference type="OrthoDB" id="9796205at2"/>
<dbReference type="InterPro" id="IPR013785">
    <property type="entry name" value="Aldolase_TIM"/>
</dbReference>
<dbReference type="GO" id="GO:0005829">
    <property type="term" value="C:cytosol"/>
    <property type="evidence" value="ECO:0007669"/>
    <property type="project" value="TreeGrafter"/>
</dbReference>
<gene>
    <name evidence="5" type="ORF">TM49_07675</name>
</gene>
<accession>A0A0D5LN74</accession>
<comment type="similarity">
    <text evidence="2">Belongs to the DapA family.</text>
</comment>
<name>A0A0D5LN74_MAREN</name>
<dbReference type="AlphaFoldDB" id="A0A0D5LN74"/>
<dbReference type="PATRIC" id="fig|1486262.3.peg.1583"/>
<dbReference type="SMART" id="SM01130">
    <property type="entry name" value="DHDPS"/>
    <property type="match status" value="1"/>
</dbReference>
<dbReference type="SUPFAM" id="SSF51569">
    <property type="entry name" value="Aldolase"/>
    <property type="match status" value="1"/>
</dbReference>
<feature type="binding site" evidence="4">
    <location>
        <position position="208"/>
    </location>
    <ligand>
        <name>pyruvate</name>
        <dbReference type="ChEBI" id="CHEBI:15361"/>
    </ligand>
</feature>
<sequence>MKKGTSFHGIIPPVVSTFTKDEEIDKALYRREVRYLLDAGVHGISPGGSTGEGAALTNAELVQMIDIIKSENRAGVPIVAGVARCSTAAAIETAMAAKKAGADALMVTPTFYNVLVPDAAGNKRFYGAISEAVGLPIIIYNVVPQNEISSELFSELLDIEHVIGVKQSVGGIMAMYDMRIACGDRGMVYAATDEMLHSCFALGADGAISAILALFPRLSVRMWDLTRAGKYDEALKIQNRLYPLWKIVRGPQFPARMKAAAGLLGRDCGFSKSPMSDVPEELVDRMSAILKGVKDE</sequence>
<dbReference type="Proteomes" id="UP000032611">
    <property type="component" value="Chromosome"/>
</dbReference>
<organism evidence="5 6">
    <name type="scientific">Martelella endophytica</name>
    <dbReference type="NCBI Taxonomy" id="1486262"/>
    <lineage>
        <taxon>Bacteria</taxon>
        <taxon>Pseudomonadati</taxon>
        <taxon>Pseudomonadota</taxon>
        <taxon>Alphaproteobacteria</taxon>
        <taxon>Hyphomicrobiales</taxon>
        <taxon>Aurantimonadaceae</taxon>
        <taxon>Martelella</taxon>
    </lineage>
</organism>
<dbReference type="STRING" id="1486262.TM49_07675"/>
<proteinExistence type="inferred from homology"/>
<reference evidence="5 6" key="1">
    <citation type="journal article" date="2015" name="Genome Announc.">
        <title>Complete genome sequence of Martelella endophytica YC6887, which has antifungal activity associated with a halophyte.</title>
        <authorList>
            <person name="Khan A."/>
            <person name="Khan H."/>
            <person name="Chung E.J."/>
            <person name="Hossain M.T."/>
            <person name="Chung Y.R."/>
        </authorList>
    </citation>
    <scope>NUCLEOTIDE SEQUENCE [LARGE SCALE GENOMIC DNA]</scope>
    <source>
        <strain evidence="5">YC6887</strain>
    </source>
</reference>
<dbReference type="GO" id="GO:0019262">
    <property type="term" value="P:N-acetylneuraminate catabolic process"/>
    <property type="evidence" value="ECO:0007669"/>
    <property type="project" value="TreeGrafter"/>
</dbReference>
<evidence type="ECO:0000313" key="5">
    <source>
        <dbReference type="EMBL" id="AJY45586.1"/>
    </source>
</evidence>
<dbReference type="PIRSF" id="PIRSF001365">
    <property type="entry name" value="DHDPS"/>
    <property type="match status" value="1"/>
</dbReference>
<dbReference type="PRINTS" id="PR00146">
    <property type="entry name" value="DHPICSNTHASE"/>
</dbReference>
<dbReference type="PANTHER" id="PTHR42849:SF1">
    <property type="entry name" value="N-ACETYLNEURAMINATE LYASE"/>
    <property type="match status" value="1"/>
</dbReference>
<protein>
    <submittedName>
        <fullName evidence="5">Dihydrodipicolinate synthetase</fullName>
    </submittedName>
</protein>
<evidence type="ECO:0000256" key="1">
    <source>
        <dbReference type="ARBA" id="ARBA00023239"/>
    </source>
</evidence>
<dbReference type="InterPro" id="IPR002220">
    <property type="entry name" value="DapA-like"/>
</dbReference>
<keyword evidence="6" id="KW-1185">Reference proteome</keyword>
<evidence type="ECO:0000256" key="2">
    <source>
        <dbReference type="PIRNR" id="PIRNR001365"/>
    </source>
</evidence>
<dbReference type="CDD" id="cd00408">
    <property type="entry name" value="DHDPS-like"/>
    <property type="match status" value="1"/>
</dbReference>
<dbReference type="HOGENOM" id="CLU_049343_5_3_5"/>
<feature type="active site" description="Proton donor/acceptor" evidence="3">
    <location>
        <position position="140"/>
    </location>
</feature>
<dbReference type="RefSeq" id="WP_045680300.1">
    <property type="nucleotide sequence ID" value="NZ_CP010803.1"/>
</dbReference>
<evidence type="ECO:0000256" key="3">
    <source>
        <dbReference type="PIRSR" id="PIRSR001365-1"/>
    </source>
</evidence>
<dbReference type="EMBL" id="CP010803">
    <property type="protein sequence ID" value="AJY45586.1"/>
    <property type="molecule type" value="Genomic_DNA"/>
</dbReference>
<feature type="binding site" evidence="4">
    <location>
        <position position="50"/>
    </location>
    <ligand>
        <name>pyruvate</name>
        <dbReference type="ChEBI" id="CHEBI:15361"/>
    </ligand>
</feature>
<evidence type="ECO:0000256" key="4">
    <source>
        <dbReference type="PIRSR" id="PIRSR001365-2"/>
    </source>
</evidence>
<dbReference type="GO" id="GO:0008747">
    <property type="term" value="F:N-acetylneuraminate lyase activity"/>
    <property type="evidence" value="ECO:0007669"/>
    <property type="project" value="TreeGrafter"/>
</dbReference>
<dbReference type="PANTHER" id="PTHR42849">
    <property type="entry name" value="N-ACETYLNEURAMINATE LYASE"/>
    <property type="match status" value="1"/>
</dbReference>
<evidence type="ECO:0000313" key="6">
    <source>
        <dbReference type="Proteomes" id="UP000032611"/>
    </source>
</evidence>